<reference evidence="3 4" key="2">
    <citation type="journal article" date="2010" name="Stand. Genomic Sci.">
        <title>Complete genome sequence of Sebaldella termitidis type strain (NCTC 11300).</title>
        <authorList>
            <person name="Harmon-Smith M."/>
            <person name="Celia L."/>
            <person name="Chertkov O."/>
            <person name="Lapidus A."/>
            <person name="Copeland A."/>
            <person name="Glavina Del Rio T."/>
            <person name="Nolan M."/>
            <person name="Lucas S."/>
            <person name="Tice H."/>
            <person name="Cheng J.F."/>
            <person name="Han C."/>
            <person name="Detter J.C."/>
            <person name="Bruce D."/>
            <person name="Goodwin L."/>
            <person name="Pitluck S."/>
            <person name="Pati A."/>
            <person name="Liolios K."/>
            <person name="Ivanova N."/>
            <person name="Mavromatis K."/>
            <person name="Mikhailova N."/>
            <person name="Chen A."/>
            <person name="Palaniappan K."/>
            <person name="Land M."/>
            <person name="Hauser L."/>
            <person name="Chang Y.J."/>
            <person name="Jeffries C.D."/>
            <person name="Brettin T."/>
            <person name="Goker M."/>
            <person name="Beck B."/>
            <person name="Bristow J."/>
            <person name="Eisen J.A."/>
            <person name="Markowitz V."/>
            <person name="Hugenholtz P."/>
            <person name="Kyrpides N.C."/>
            <person name="Klenk H.P."/>
            <person name="Chen F."/>
        </authorList>
    </citation>
    <scope>NUCLEOTIDE SEQUENCE [LARGE SCALE GENOMIC DNA]</scope>
    <source>
        <strain evidence="4">ATCC 33386 / NCTC 11300</strain>
    </source>
</reference>
<evidence type="ECO:0000313" key="4">
    <source>
        <dbReference type="Proteomes" id="UP000000845"/>
    </source>
</evidence>
<feature type="domain" description="Phosphatidic acid phosphatase type 2/haloperoxidase" evidence="2">
    <location>
        <begin position="53"/>
        <end position="163"/>
    </location>
</feature>
<protein>
    <submittedName>
        <fullName evidence="3">Phosphoesterase PA-phosphatase related protein</fullName>
    </submittedName>
</protein>
<dbReference type="SUPFAM" id="SSF48317">
    <property type="entry name" value="Acid phosphatase/Vanadium-dependent haloperoxidase"/>
    <property type="match status" value="1"/>
</dbReference>
<reference evidence="4" key="1">
    <citation type="submission" date="2009-09" db="EMBL/GenBank/DDBJ databases">
        <title>The complete chromosome of Sebaldella termitidis ATCC 33386.</title>
        <authorList>
            <consortium name="US DOE Joint Genome Institute (JGI-PGF)"/>
            <person name="Lucas S."/>
            <person name="Copeland A."/>
            <person name="Lapidus A."/>
            <person name="Glavina del Rio T."/>
            <person name="Dalin E."/>
            <person name="Tice H."/>
            <person name="Bruce D."/>
            <person name="Goodwin L."/>
            <person name="Pitluck S."/>
            <person name="Kyrpides N."/>
            <person name="Mavromatis K."/>
            <person name="Ivanova N."/>
            <person name="Mikhailova N."/>
            <person name="Sims D."/>
            <person name="Meincke L."/>
            <person name="Brettin T."/>
            <person name="Detter J.C."/>
            <person name="Han C."/>
            <person name="Larimer F."/>
            <person name="Land M."/>
            <person name="Hauser L."/>
            <person name="Markowitz V."/>
            <person name="Cheng J.F."/>
            <person name="Hugenholtz P."/>
            <person name="Woyke T."/>
            <person name="Wu D."/>
            <person name="Eisen J.A."/>
        </authorList>
    </citation>
    <scope>NUCLEOTIDE SEQUENCE [LARGE SCALE GENOMIC DNA]</scope>
    <source>
        <strain evidence="4">ATCC 33386 / NCTC 11300</strain>
    </source>
</reference>
<feature type="transmembrane region" description="Helical" evidence="1">
    <location>
        <begin position="124"/>
        <end position="142"/>
    </location>
</feature>
<dbReference type="SMART" id="SM00014">
    <property type="entry name" value="acidPPc"/>
    <property type="match status" value="1"/>
</dbReference>
<organism evidence="3 4">
    <name type="scientific">Sebaldella termitidis (strain ATCC 33386 / NCTC 11300)</name>
    <dbReference type="NCBI Taxonomy" id="526218"/>
    <lineage>
        <taxon>Bacteria</taxon>
        <taxon>Fusobacteriati</taxon>
        <taxon>Fusobacteriota</taxon>
        <taxon>Fusobacteriia</taxon>
        <taxon>Fusobacteriales</taxon>
        <taxon>Leptotrichiaceae</taxon>
        <taxon>Sebaldella</taxon>
    </lineage>
</organism>
<proteinExistence type="predicted"/>
<dbReference type="eggNOG" id="COG0671">
    <property type="taxonomic scope" value="Bacteria"/>
</dbReference>
<evidence type="ECO:0000256" key="1">
    <source>
        <dbReference type="SAM" id="Phobius"/>
    </source>
</evidence>
<name>D1AME5_SEBTE</name>
<keyword evidence="1" id="KW-1133">Transmembrane helix</keyword>
<gene>
    <name evidence="3" type="ordered locus">Sterm_2674</name>
</gene>
<dbReference type="AlphaFoldDB" id="D1AME5"/>
<keyword evidence="4" id="KW-1185">Reference proteome</keyword>
<accession>D1AME5</accession>
<evidence type="ECO:0000259" key="2">
    <source>
        <dbReference type="SMART" id="SM00014"/>
    </source>
</evidence>
<dbReference type="Gene3D" id="1.20.144.10">
    <property type="entry name" value="Phosphatidic acid phosphatase type 2/haloperoxidase"/>
    <property type="match status" value="2"/>
</dbReference>
<evidence type="ECO:0000313" key="3">
    <source>
        <dbReference type="EMBL" id="ACZ09519.1"/>
    </source>
</evidence>
<feature type="transmembrane region" description="Helical" evidence="1">
    <location>
        <begin position="96"/>
        <end position="117"/>
    </location>
</feature>
<feature type="transmembrane region" description="Helical" evidence="1">
    <location>
        <begin position="148"/>
        <end position="166"/>
    </location>
</feature>
<dbReference type="PANTHER" id="PTHR14969:SF13">
    <property type="entry name" value="AT30094P"/>
    <property type="match status" value="1"/>
</dbReference>
<keyword evidence="1" id="KW-0812">Transmembrane</keyword>
<keyword evidence="1" id="KW-0472">Membrane</keyword>
<dbReference type="STRING" id="526218.Sterm_2674"/>
<dbReference type="PANTHER" id="PTHR14969">
    <property type="entry name" value="SPHINGOSINE-1-PHOSPHATE PHOSPHOHYDROLASE"/>
    <property type="match status" value="1"/>
</dbReference>
<dbReference type="EMBL" id="CP001739">
    <property type="protein sequence ID" value="ACZ09519.1"/>
    <property type="molecule type" value="Genomic_DNA"/>
</dbReference>
<dbReference type="HOGENOM" id="CLU_072573_10_3_0"/>
<dbReference type="KEGG" id="str:Sterm_2674"/>
<sequence>MFGIDIAITEGLQRLQIPVLNEVMIFFSGIGNLGIVWIVLALVLVMRRKTRNYGIILLLALLITAILGEGILKNIIKRNRPFIVLNDLKLLIPPPGSYSFPSGHTASSFTAFGVFYFLNLRYKWPVFFIAFFIAFSRIYLGVHYFTDIIGGIILGMGVAYMVCSYYKKNSDRINSNKIIRKLFN</sequence>
<dbReference type="Pfam" id="PF01569">
    <property type="entry name" value="PAP2"/>
    <property type="match status" value="1"/>
</dbReference>
<feature type="transmembrane region" description="Helical" evidence="1">
    <location>
        <begin position="53"/>
        <end position="76"/>
    </location>
</feature>
<dbReference type="InterPro" id="IPR036938">
    <property type="entry name" value="PAP2/HPO_sf"/>
</dbReference>
<feature type="transmembrane region" description="Helical" evidence="1">
    <location>
        <begin position="23"/>
        <end position="46"/>
    </location>
</feature>
<dbReference type="InterPro" id="IPR000326">
    <property type="entry name" value="PAP2/HPO"/>
</dbReference>
<dbReference type="Proteomes" id="UP000000845">
    <property type="component" value="Chromosome"/>
</dbReference>